<evidence type="ECO:0000256" key="1">
    <source>
        <dbReference type="ARBA" id="ARBA00004141"/>
    </source>
</evidence>
<comment type="caution">
    <text evidence="10">The sequence shown here is derived from an EMBL/GenBank/DDBJ whole genome shotgun (WGS) entry which is preliminary data.</text>
</comment>
<dbReference type="GO" id="GO:0015743">
    <property type="term" value="P:malate transport"/>
    <property type="evidence" value="ECO:0007669"/>
    <property type="project" value="InterPro"/>
</dbReference>
<evidence type="ECO:0000256" key="6">
    <source>
        <dbReference type="ARBA" id="ARBA00023065"/>
    </source>
</evidence>
<evidence type="ECO:0008006" key="12">
    <source>
        <dbReference type="Google" id="ProtNLM"/>
    </source>
</evidence>
<keyword evidence="7 9" id="KW-0472">Membrane</keyword>
<feature type="transmembrane region" description="Helical" evidence="9">
    <location>
        <begin position="105"/>
        <end position="123"/>
    </location>
</feature>
<proteinExistence type="inferred from homology"/>
<dbReference type="PANTHER" id="PTHR31086">
    <property type="entry name" value="ALUMINUM-ACTIVATED MALATE TRANSPORTER 10"/>
    <property type="match status" value="1"/>
</dbReference>
<keyword evidence="3" id="KW-0813">Transport</keyword>
<feature type="transmembrane region" description="Helical" evidence="9">
    <location>
        <begin position="211"/>
        <end position="234"/>
    </location>
</feature>
<evidence type="ECO:0000256" key="2">
    <source>
        <dbReference type="ARBA" id="ARBA00007079"/>
    </source>
</evidence>
<organism evidence="10 11">
    <name type="scientific">Gossypium aridum</name>
    <name type="common">American cotton</name>
    <name type="synonym">Erioxylum aridum</name>
    <dbReference type="NCBI Taxonomy" id="34290"/>
    <lineage>
        <taxon>Eukaryota</taxon>
        <taxon>Viridiplantae</taxon>
        <taxon>Streptophyta</taxon>
        <taxon>Embryophyta</taxon>
        <taxon>Tracheophyta</taxon>
        <taxon>Spermatophyta</taxon>
        <taxon>Magnoliopsida</taxon>
        <taxon>eudicotyledons</taxon>
        <taxon>Gunneridae</taxon>
        <taxon>Pentapetalae</taxon>
        <taxon>rosids</taxon>
        <taxon>malvids</taxon>
        <taxon>Malvales</taxon>
        <taxon>Malvaceae</taxon>
        <taxon>Malvoideae</taxon>
        <taxon>Gossypium</taxon>
    </lineage>
</organism>
<sequence length="325" mass="36824">MSGRSFLRGTESKERLLPRKGYSEFGFNSSDVSEDRVKCSCFRSCCDSIDNFWSGLQELFVKLYEMGRSDPRKVIFATKMGFSLMSISLLMLFKEPLKETSQYSIWAILTVVVVFEFSVGATLNKGFNRAIGTFSAGALALGIAQVSTLSGKYEEIIILISIFIAGFAASYCKLYPPLKTYEYGFRVFLLTFCIVLVSGNNSRTFFRTAFYRLLLIFIGAGLCLIINICIYPIWSGEDLHKLVVKNFKNVASSLEGCVNGYLQCVEYERIPSKILTYQASDDPLYSAYRSVVQSSSQEDNLLDFALWEPPHGPYRSFNYPWRNYV</sequence>
<evidence type="ECO:0000256" key="5">
    <source>
        <dbReference type="ARBA" id="ARBA00022989"/>
    </source>
</evidence>
<evidence type="ECO:0000256" key="4">
    <source>
        <dbReference type="ARBA" id="ARBA00022692"/>
    </source>
</evidence>
<keyword evidence="8" id="KW-0407">Ion channel</keyword>
<dbReference type="Pfam" id="PF11744">
    <property type="entry name" value="ALMT"/>
    <property type="match status" value="1"/>
</dbReference>
<feature type="transmembrane region" description="Helical" evidence="9">
    <location>
        <begin position="74"/>
        <end position="93"/>
    </location>
</feature>
<keyword evidence="6" id="KW-0406">Ion transport</keyword>
<feature type="transmembrane region" description="Helical" evidence="9">
    <location>
        <begin position="156"/>
        <end position="176"/>
    </location>
</feature>
<dbReference type="InterPro" id="IPR020966">
    <property type="entry name" value="ALMT"/>
</dbReference>
<dbReference type="GO" id="GO:0016020">
    <property type="term" value="C:membrane"/>
    <property type="evidence" value="ECO:0007669"/>
    <property type="project" value="UniProtKB-SubCell"/>
</dbReference>
<feature type="non-terminal residue" evidence="10">
    <location>
        <position position="325"/>
    </location>
</feature>
<comment type="similarity">
    <text evidence="2">Belongs to the aromatic acid exporter (TC 2.A.85) family.</text>
</comment>
<dbReference type="GO" id="GO:0034220">
    <property type="term" value="P:monoatomic ion transmembrane transport"/>
    <property type="evidence" value="ECO:0007669"/>
    <property type="project" value="UniProtKB-KW"/>
</dbReference>
<evidence type="ECO:0000256" key="7">
    <source>
        <dbReference type="ARBA" id="ARBA00023136"/>
    </source>
</evidence>
<accession>A0A7J8XPQ7</accession>
<keyword evidence="5 9" id="KW-1133">Transmembrane helix</keyword>
<evidence type="ECO:0000256" key="8">
    <source>
        <dbReference type="ARBA" id="ARBA00023303"/>
    </source>
</evidence>
<gene>
    <name evidence="10" type="ORF">Goari_006980</name>
</gene>
<evidence type="ECO:0000256" key="9">
    <source>
        <dbReference type="SAM" id="Phobius"/>
    </source>
</evidence>
<protein>
    <recommendedName>
        <fullName evidence="12">Aluminum-activated malate transporter</fullName>
    </recommendedName>
</protein>
<name>A0A7J8XPQ7_GOSAI</name>
<dbReference type="AlphaFoldDB" id="A0A7J8XPQ7"/>
<keyword evidence="4 9" id="KW-0812">Transmembrane</keyword>
<feature type="transmembrane region" description="Helical" evidence="9">
    <location>
        <begin position="183"/>
        <end position="199"/>
    </location>
</feature>
<dbReference type="EMBL" id="JABFAA010000008">
    <property type="protein sequence ID" value="MBA0689245.1"/>
    <property type="molecule type" value="Genomic_DNA"/>
</dbReference>
<evidence type="ECO:0000313" key="11">
    <source>
        <dbReference type="Proteomes" id="UP000593577"/>
    </source>
</evidence>
<evidence type="ECO:0000313" key="10">
    <source>
        <dbReference type="EMBL" id="MBA0689245.1"/>
    </source>
</evidence>
<keyword evidence="11" id="KW-1185">Reference proteome</keyword>
<reference evidence="10 11" key="1">
    <citation type="journal article" date="2019" name="Genome Biol. Evol.">
        <title>Insights into the evolution of the New World diploid cottons (Gossypium, subgenus Houzingenia) based on genome sequencing.</title>
        <authorList>
            <person name="Grover C.E."/>
            <person name="Arick M.A. 2nd"/>
            <person name="Thrash A."/>
            <person name="Conover J.L."/>
            <person name="Sanders W.S."/>
            <person name="Peterson D.G."/>
            <person name="Frelichowski J.E."/>
            <person name="Scheffler J.A."/>
            <person name="Scheffler B.E."/>
            <person name="Wendel J.F."/>
        </authorList>
    </citation>
    <scope>NUCLEOTIDE SEQUENCE [LARGE SCALE GENOMIC DNA]</scope>
    <source>
        <strain evidence="10">185</strain>
        <tissue evidence="10">Leaf</tissue>
    </source>
</reference>
<dbReference type="Proteomes" id="UP000593577">
    <property type="component" value="Unassembled WGS sequence"/>
</dbReference>
<comment type="subcellular location">
    <subcellularLocation>
        <location evidence="1">Membrane</location>
        <topology evidence="1">Multi-pass membrane protein</topology>
    </subcellularLocation>
</comment>
<evidence type="ECO:0000256" key="3">
    <source>
        <dbReference type="ARBA" id="ARBA00022448"/>
    </source>
</evidence>